<gene>
    <name evidence="3" type="ORF">AFM12_08655</name>
</gene>
<dbReference type="GO" id="GO:0004181">
    <property type="term" value="F:metallocarboxypeptidase activity"/>
    <property type="evidence" value="ECO:0007669"/>
    <property type="project" value="InterPro"/>
</dbReference>
<dbReference type="PROSITE" id="PS52035">
    <property type="entry name" value="PEPTIDASE_M14"/>
    <property type="match status" value="1"/>
</dbReference>
<dbReference type="InterPro" id="IPR000834">
    <property type="entry name" value="Peptidase_M14"/>
</dbReference>
<evidence type="ECO:0000256" key="1">
    <source>
        <dbReference type="PROSITE-ProRule" id="PRU01379"/>
    </source>
</evidence>
<organism evidence="3 4">
    <name type="scientific">Jiulongibacter sediminis</name>
    <dbReference type="NCBI Taxonomy" id="1605367"/>
    <lineage>
        <taxon>Bacteria</taxon>
        <taxon>Pseudomonadati</taxon>
        <taxon>Bacteroidota</taxon>
        <taxon>Cytophagia</taxon>
        <taxon>Cytophagales</taxon>
        <taxon>Leadbetterellaceae</taxon>
        <taxon>Jiulongibacter</taxon>
    </lineage>
</organism>
<dbReference type="Proteomes" id="UP000050454">
    <property type="component" value="Unassembled WGS sequence"/>
</dbReference>
<dbReference type="RefSeq" id="WP_095533207.1">
    <property type="nucleotide sequence ID" value="NZ_JXSZ01000006.1"/>
</dbReference>
<dbReference type="Pfam" id="PF00246">
    <property type="entry name" value="Peptidase_M14"/>
    <property type="match status" value="1"/>
</dbReference>
<dbReference type="AlphaFoldDB" id="A0A0P7C1Y8"/>
<reference evidence="3 4" key="1">
    <citation type="submission" date="2015-07" db="EMBL/GenBank/DDBJ databases">
        <title>The draft genome sequence of Leadbetterella sp. JN14-9.</title>
        <authorList>
            <person name="Liu Y."/>
            <person name="Du J."/>
            <person name="Shao Z."/>
        </authorList>
    </citation>
    <scope>NUCLEOTIDE SEQUENCE [LARGE SCALE GENOMIC DNA]</scope>
    <source>
        <strain evidence="3 4">JN14-9</strain>
    </source>
</reference>
<dbReference type="SUPFAM" id="SSF53187">
    <property type="entry name" value="Zn-dependent exopeptidases"/>
    <property type="match status" value="1"/>
</dbReference>
<evidence type="ECO:0000313" key="3">
    <source>
        <dbReference type="EMBL" id="KPM48662.1"/>
    </source>
</evidence>
<comment type="caution">
    <text evidence="3">The sequence shown here is derived from an EMBL/GenBank/DDBJ whole genome shotgun (WGS) entry which is preliminary data.</text>
</comment>
<evidence type="ECO:0000313" key="4">
    <source>
        <dbReference type="Proteomes" id="UP000050454"/>
    </source>
</evidence>
<proteinExistence type="inferred from homology"/>
<sequence length="404" mass="46227">MSPAEILNIYEEVKEPFFTHRRFKHRDLLPLIEASSLKKEVIGQSFEDQDIYKFRWGNGPVKILLWSQMHGNEATATMALFDLFHFFAKIKNEFTELLLNSLELHFIPMLNPDGAERFIRRTAQQIDMNRDALALACPESRLLKKMQDELKPAFSFNLHDQDVRWAAGQTENQASIAFLATAYNTTCEWNPNRTRAMQVICEMNDVLQSLIPGKVGRFSDEFEPRAFGDNIQKWGSSLILIESGGNGQNREKMELRKLNFLVILIALEAIAKQNYTDRKLEEYEAIPLNTKCLFDLLIKNVEYQGQAIDIGIYLNEKNNEDASSYTLESSVEDLGDLSTFFGIETFDGTGLTVQPLSDFSEILTKYQEQVGDTDRLAFEKKANFALTENGNLRYFVINGIIHTS</sequence>
<comment type="similarity">
    <text evidence="1">Belongs to the peptidase M14 family.</text>
</comment>
<feature type="active site" description="Proton donor/acceptor" evidence="1">
    <location>
        <position position="242"/>
    </location>
</feature>
<dbReference type="OrthoDB" id="1119199at2"/>
<dbReference type="STRING" id="1605367.AFM12_08655"/>
<keyword evidence="4" id="KW-1185">Reference proteome</keyword>
<dbReference type="EMBL" id="LGTQ01000006">
    <property type="protein sequence ID" value="KPM48662.1"/>
    <property type="molecule type" value="Genomic_DNA"/>
</dbReference>
<dbReference type="GO" id="GO:0008270">
    <property type="term" value="F:zinc ion binding"/>
    <property type="evidence" value="ECO:0007669"/>
    <property type="project" value="InterPro"/>
</dbReference>
<evidence type="ECO:0000259" key="2">
    <source>
        <dbReference type="PROSITE" id="PS52035"/>
    </source>
</evidence>
<feature type="domain" description="Peptidase M14" evidence="2">
    <location>
        <begin position="16"/>
        <end position="270"/>
    </location>
</feature>
<accession>A0A0P7C1Y8</accession>
<dbReference type="Gene3D" id="3.40.630.10">
    <property type="entry name" value="Zn peptidases"/>
    <property type="match status" value="1"/>
</dbReference>
<name>A0A0P7C1Y8_9BACT</name>
<dbReference type="GO" id="GO:0006508">
    <property type="term" value="P:proteolysis"/>
    <property type="evidence" value="ECO:0007669"/>
    <property type="project" value="InterPro"/>
</dbReference>
<protein>
    <recommendedName>
        <fullName evidence="2">Peptidase M14 domain-containing protein</fullName>
    </recommendedName>
</protein>